<dbReference type="PANTHER" id="PTHR34477">
    <property type="entry name" value="UPF0213 PROTEIN YHBQ"/>
    <property type="match status" value="1"/>
</dbReference>
<dbReference type="PANTHER" id="PTHR34477:SF1">
    <property type="entry name" value="UPF0213 PROTEIN YHBQ"/>
    <property type="match status" value="1"/>
</dbReference>
<dbReference type="Proteomes" id="UP000034236">
    <property type="component" value="Unassembled WGS sequence"/>
</dbReference>
<comment type="caution">
    <text evidence="3">The sequence shown here is derived from an EMBL/GenBank/DDBJ whole genome shotgun (WGS) entry which is preliminary data.</text>
</comment>
<reference evidence="3 4" key="1">
    <citation type="journal article" date="2015" name="Nature">
        <title>rRNA introns, odd ribosomes, and small enigmatic genomes across a large radiation of phyla.</title>
        <authorList>
            <person name="Brown C.T."/>
            <person name="Hug L.A."/>
            <person name="Thomas B.C."/>
            <person name="Sharon I."/>
            <person name="Castelle C.J."/>
            <person name="Singh A."/>
            <person name="Wilkins M.J."/>
            <person name="Williams K.H."/>
            <person name="Banfield J.F."/>
        </authorList>
    </citation>
    <scope>NUCLEOTIDE SEQUENCE [LARGE SCALE GENOMIC DNA]</scope>
</reference>
<protein>
    <submittedName>
        <fullName evidence="3">Excinuclease ABC C subunit domain protein</fullName>
    </submittedName>
</protein>
<dbReference type="PROSITE" id="PS50164">
    <property type="entry name" value="GIY_YIG"/>
    <property type="match status" value="1"/>
</dbReference>
<evidence type="ECO:0000313" key="3">
    <source>
        <dbReference type="EMBL" id="KKS04483.1"/>
    </source>
</evidence>
<dbReference type="Pfam" id="PF01541">
    <property type="entry name" value="GIY-YIG"/>
    <property type="match status" value="1"/>
</dbReference>
<dbReference type="AlphaFoldDB" id="A0A0G0YVI7"/>
<feature type="domain" description="GIY-YIG" evidence="2">
    <location>
        <begin position="9"/>
        <end position="87"/>
    </location>
</feature>
<dbReference type="InterPro" id="IPR050190">
    <property type="entry name" value="UPF0213_domain"/>
</dbReference>
<sequence length="93" mass="10989">MASDHIIVIMYYVYILKSLKDEKLYIGSTNDLKRRLSEHNNGLNRSTKARRPFELRYYEACASKYDARKREYALKKDGKALGQLKRRISESLQ</sequence>
<organism evidence="3 4">
    <name type="scientific">Candidatus Nomurabacteria bacterium GW2011_GWA2_41_25</name>
    <dbReference type="NCBI Taxonomy" id="1618736"/>
    <lineage>
        <taxon>Bacteria</taxon>
        <taxon>Candidatus Nomuraibacteriota</taxon>
    </lineage>
</organism>
<proteinExistence type="inferred from homology"/>
<dbReference type="SUPFAM" id="SSF82771">
    <property type="entry name" value="GIY-YIG endonuclease"/>
    <property type="match status" value="1"/>
</dbReference>
<evidence type="ECO:0000259" key="2">
    <source>
        <dbReference type="PROSITE" id="PS50164"/>
    </source>
</evidence>
<accession>A0A0G0YVI7</accession>
<dbReference type="SMART" id="SM00465">
    <property type="entry name" value="GIYc"/>
    <property type="match status" value="1"/>
</dbReference>
<evidence type="ECO:0000313" key="4">
    <source>
        <dbReference type="Proteomes" id="UP000034236"/>
    </source>
</evidence>
<comment type="similarity">
    <text evidence="1">Belongs to the UPF0213 family.</text>
</comment>
<dbReference type="InterPro" id="IPR035901">
    <property type="entry name" value="GIY-YIG_endonuc_sf"/>
</dbReference>
<evidence type="ECO:0000256" key="1">
    <source>
        <dbReference type="ARBA" id="ARBA00007435"/>
    </source>
</evidence>
<dbReference type="InterPro" id="IPR000305">
    <property type="entry name" value="GIY-YIG_endonuc"/>
</dbReference>
<gene>
    <name evidence="3" type="ORF">UU58_C0006G0009</name>
</gene>
<dbReference type="Gene3D" id="3.40.1440.10">
    <property type="entry name" value="GIY-YIG endonuclease"/>
    <property type="match status" value="1"/>
</dbReference>
<dbReference type="EMBL" id="LCBE01000006">
    <property type="protein sequence ID" value="KKS04483.1"/>
    <property type="molecule type" value="Genomic_DNA"/>
</dbReference>
<dbReference type="CDD" id="cd10449">
    <property type="entry name" value="GIY-YIG_SLX1_like"/>
    <property type="match status" value="1"/>
</dbReference>
<name>A0A0G0YVI7_9BACT</name>